<reference evidence="3 4" key="1">
    <citation type="journal article" date="2015" name="Sci. Rep.">
        <title>Genome of the facultative scuticociliatosis pathogen Pseudocohnilembus persalinus provides insight into its virulence through horizontal gene transfer.</title>
        <authorList>
            <person name="Xiong J."/>
            <person name="Wang G."/>
            <person name="Cheng J."/>
            <person name="Tian M."/>
            <person name="Pan X."/>
            <person name="Warren A."/>
            <person name="Jiang C."/>
            <person name="Yuan D."/>
            <person name="Miao W."/>
        </authorList>
    </citation>
    <scope>NUCLEOTIDE SEQUENCE [LARGE SCALE GENOMIC DNA]</scope>
    <source>
        <strain evidence="3">36N120E</strain>
    </source>
</reference>
<evidence type="ECO:0000313" key="3">
    <source>
        <dbReference type="EMBL" id="KRX04163.1"/>
    </source>
</evidence>
<keyword evidence="1" id="KW-0175">Coiled coil</keyword>
<evidence type="ECO:0000256" key="1">
    <source>
        <dbReference type="SAM" id="Coils"/>
    </source>
</evidence>
<name>A0A0V0QP60_PSEPJ</name>
<comment type="caution">
    <text evidence="3">The sequence shown here is derived from an EMBL/GenBank/DDBJ whole genome shotgun (WGS) entry which is preliminary data.</text>
</comment>
<dbReference type="InParanoid" id="A0A0V0QP60"/>
<gene>
    <name evidence="3" type="ORF">PPERSA_11287</name>
</gene>
<dbReference type="Proteomes" id="UP000054937">
    <property type="component" value="Unassembled WGS sequence"/>
</dbReference>
<sequence>MDPKEEQIQELKQYLQKANDYILEIKNRLQLTENKLVLERQNFLNVKQINDEFELKLQDAQDHIKSQQLDIQALQNKEKNYKNQIEILYNQQKNCPYCNTKYVQNRDSCRPSFRSSNQRNTYKNNQNQNNDNQQLKYNNSDISEELHKNSDQNNIAIQQNEDQQQQDENPNNQENEFQKSQIMRASDMHMRKVETNEFGNLEKTTTYQNRQDFQDKGYMQKKNMSQLNYREENLLQGSGQQGNQFNLIEAFTIVSADLKDMEQIKGIDQSLELEPKIIYQFAKKEQIIKQQLEILPNLCFPEGISVKKMQKTKSLSQIEEELNLNWQENKKFQFHIPEKEKSYTVQAQWAMLYAFNYLQQESFKGEMLDYEQITNKLLDRGFQDPDPLLQSIFKTQMFHKYLEDYYSL</sequence>
<organism evidence="3 4">
    <name type="scientific">Pseudocohnilembus persalinus</name>
    <name type="common">Ciliate</name>
    <dbReference type="NCBI Taxonomy" id="266149"/>
    <lineage>
        <taxon>Eukaryota</taxon>
        <taxon>Sar</taxon>
        <taxon>Alveolata</taxon>
        <taxon>Ciliophora</taxon>
        <taxon>Intramacronucleata</taxon>
        <taxon>Oligohymenophorea</taxon>
        <taxon>Scuticociliatia</taxon>
        <taxon>Philasterida</taxon>
        <taxon>Pseudocohnilembidae</taxon>
        <taxon>Pseudocohnilembus</taxon>
    </lineage>
</organism>
<accession>A0A0V0QP60</accession>
<dbReference type="AlphaFoldDB" id="A0A0V0QP60"/>
<dbReference type="OrthoDB" id="6019893at2759"/>
<proteinExistence type="predicted"/>
<evidence type="ECO:0000313" key="4">
    <source>
        <dbReference type="Proteomes" id="UP000054937"/>
    </source>
</evidence>
<feature type="coiled-coil region" evidence="1">
    <location>
        <begin position="4"/>
        <end position="91"/>
    </location>
</feature>
<keyword evidence="4" id="KW-1185">Reference proteome</keyword>
<feature type="region of interest" description="Disordered" evidence="2">
    <location>
        <begin position="107"/>
        <end position="135"/>
    </location>
</feature>
<feature type="compositionally biased region" description="Low complexity" evidence="2">
    <location>
        <begin position="117"/>
        <end position="135"/>
    </location>
</feature>
<dbReference type="EMBL" id="LDAU01000120">
    <property type="protein sequence ID" value="KRX04163.1"/>
    <property type="molecule type" value="Genomic_DNA"/>
</dbReference>
<protein>
    <submittedName>
        <fullName evidence="3">Uncharacterized protein</fullName>
    </submittedName>
</protein>
<evidence type="ECO:0000256" key="2">
    <source>
        <dbReference type="SAM" id="MobiDB-lite"/>
    </source>
</evidence>